<feature type="transmembrane region" description="Helical" evidence="2">
    <location>
        <begin position="132"/>
        <end position="157"/>
    </location>
</feature>
<dbReference type="PANTHER" id="PTHR33927">
    <property type="entry name" value="TRANSMEMBRANE PROTEIN"/>
    <property type="match status" value="1"/>
</dbReference>
<sequence>MSSAMSSARTLAHPPTPNPAKQQATVPIEVMEVTEAPGESPTTEKKPLSFIRYKALNTYRRLFSLVFLGNLAAFVFVAVKGASPTILIDAVAANLLASGLARQPLMVNLLFRALCLIPHSAPLRLRRLACKIFHLGGVHSGCGVAAFVWYVGFVAIYTQQYVPSPVNTAALVIAYAVLALLTFMIVVAYPSFRIKWHDWFELIHRFSSWLTIALVWALVLTVAAGSDQGMGMFLITSPAFWMLLISTLAIIHPWATLRRVEVIPEPLSDHAIRLHFNHTSIVFGQGLSVSKHPLRDWHSFAAFTDKYDNPETQFSMLVSKAGDWTSSVISEPPRYLWKRGVPVYGFGYVMKVFPRIILVTTGSGIGPCLSFIEDENRPAMRVIWQTRDPDATYGPRVLDLVRKLDPNPEIIRTSKQGGRVDLLPIAIRLYKEFNAEAIGVVSNMKLTKQLVYDLERHGIPAYGPIFDS</sequence>
<dbReference type="Proteomes" id="UP001390339">
    <property type="component" value="Unassembled WGS sequence"/>
</dbReference>
<dbReference type="PANTHER" id="PTHR33927:SF3">
    <property type="entry name" value="INTEGRAL MEMBRANE PROTEIN TMPA"/>
    <property type="match status" value="1"/>
</dbReference>
<dbReference type="InterPro" id="IPR052979">
    <property type="entry name" value="Adenylate-forming_domain"/>
</dbReference>
<keyword evidence="2" id="KW-1133">Transmembrane helix</keyword>
<gene>
    <name evidence="3" type="ORF">PGQ11_010579</name>
</gene>
<keyword evidence="4" id="KW-1185">Reference proteome</keyword>
<keyword evidence="2" id="KW-0812">Transmembrane</keyword>
<feature type="transmembrane region" description="Helical" evidence="2">
    <location>
        <begin position="202"/>
        <end position="224"/>
    </location>
</feature>
<dbReference type="EMBL" id="JAPCWZ010000006">
    <property type="protein sequence ID" value="KAK8859845.1"/>
    <property type="molecule type" value="Genomic_DNA"/>
</dbReference>
<keyword evidence="2" id="KW-0472">Membrane</keyword>
<feature type="transmembrane region" description="Helical" evidence="2">
    <location>
        <begin position="230"/>
        <end position="251"/>
    </location>
</feature>
<protein>
    <submittedName>
        <fullName evidence="3">Integral membrane protein TmpA</fullName>
    </submittedName>
</protein>
<evidence type="ECO:0000313" key="3">
    <source>
        <dbReference type="EMBL" id="KAK8859845.1"/>
    </source>
</evidence>
<organism evidence="3 4">
    <name type="scientific">Apiospora arundinis</name>
    <dbReference type="NCBI Taxonomy" id="335852"/>
    <lineage>
        <taxon>Eukaryota</taxon>
        <taxon>Fungi</taxon>
        <taxon>Dikarya</taxon>
        <taxon>Ascomycota</taxon>
        <taxon>Pezizomycotina</taxon>
        <taxon>Sordariomycetes</taxon>
        <taxon>Xylariomycetidae</taxon>
        <taxon>Amphisphaeriales</taxon>
        <taxon>Apiosporaceae</taxon>
        <taxon>Apiospora</taxon>
    </lineage>
</organism>
<feature type="transmembrane region" description="Helical" evidence="2">
    <location>
        <begin position="62"/>
        <end position="79"/>
    </location>
</feature>
<feature type="region of interest" description="Disordered" evidence="1">
    <location>
        <begin position="1"/>
        <end position="24"/>
    </location>
</feature>
<name>A0ABR2IBY8_9PEZI</name>
<evidence type="ECO:0000256" key="1">
    <source>
        <dbReference type="SAM" id="MobiDB-lite"/>
    </source>
</evidence>
<reference evidence="3 4" key="1">
    <citation type="journal article" date="2024" name="IMA Fungus">
        <title>Apiospora arundinis, a panoply of carbohydrate-active enzymes and secondary metabolites.</title>
        <authorList>
            <person name="Sorensen T."/>
            <person name="Petersen C."/>
            <person name="Muurmann A.T."/>
            <person name="Christiansen J.V."/>
            <person name="Brundto M.L."/>
            <person name="Overgaard C.K."/>
            <person name="Boysen A.T."/>
            <person name="Wollenberg R.D."/>
            <person name="Larsen T.O."/>
            <person name="Sorensen J.L."/>
            <person name="Nielsen K.L."/>
            <person name="Sondergaard T.E."/>
        </authorList>
    </citation>
    <scope>NUCLEOTIDE SEQUENCE [LARGE SCALE GENOMIC DNA]</scope>
    <source>
        <strain evidence="3 4">AAU 773</strain>
    </source>
</reference>
<comment type="caution">
    <text evidence="3">The sequence shown here is derived from an EMBL/GenBank/DDBJ whole genome shotgun (WGS) entry which is preliminary data.</text>
</comment>
<proteinExistence type="predicted"/>
<evidence type="ECO:0000313" key="4">
    <source>
        <dbReference type="Proteomes" id="UP001390339"/>
    </source>
</evidence>
<accession>A0ABR2IBY8</accession>
<evidence type="ECO:0000256" key="2">
    <source>
        <dbReference type="SAM" id="Phobius"/>
    </source>
</evidence>
<feature type="transmembrane region" description="Helical" evidence="2">
    <location>
        <begin position="169"/>
        <end position="190"/>
    </location>
</feature>